<accession>A0A395J8A6</accession>
<evidence type="ECO:0000313" key="3">
    <source>
        <dbReference type="Proteomes" id="UP000249056"/>
    </source>
</evidence>
<evidence type="ECO:0000256" key="1">
    <source>
        <dbReference type="SAM" id="MobiDB-lite"/>
    </source>
</evidence>
<dbReference type="EMBL" id="QKRW01000002">
    <property type="protein sequence ID" value="RAL67883.1"/>
    <property type="molecule type" value="Genomic_DNA"/>
</dbReference>
<name>A0A395J8A6_9HELO</name>
<feature type="region of interest" description="Disordered" evidence="1">
    <location>
        <begin position="1"/>
        <end position="37"/>
    </location>
</feature>
<protein>
    <submittedName>
        <fullName evidence="2">Uncharacterized protein</fullName>
    </submittedName>
</protein>
<proteinExistence type="predicted"/>
<keyword evidence="3" id="KW-1185">Reference proteome</keyword>
<feature type="compositionally biased region" description="Low complexity" evidence="1">
    <location>
        <begin position="20"/>
        <end position="32"/>
    </location>
</feature>
<gene>
    <name evidence="2" type="ORF">DID88_008608</name>
</gene>
<dbReference type="Proteomes" id="UP000249056">
    <property type="component" value="Unassembled WGS sequence"/>
</dbReference>
<organism evidence="2 3">
    <name type="scientific">Monilinia fructigena</name>
    <dbReference type="NCBI Taxonomy" id="38457"/>
    <lineage>
        <taxon>Eukaryota</taxon>
        <taxon>Fungi</taxon>
        <taxon>Dikarya</taxon>
        <taxon>Ascomycota</taxon>
        <taxon>Pezizomycotina</taxon>
        <taxon>Leotiomycetes</taxon>
        <taxon>Helotiales</taxon>
        <taxon>Sclerotiniaceae</taxon>
        <taxon>Monilinia</taxon>
    </lineage>
</organism>
<reference evidence="2 3" key="1">
    <citation type="submission" date="2018-06" db="EMBL/GenBank/DDBJ databases">
        <title>Genome Sequence of the Brown Rot Fungal Pathogen Monilinia fructigena.</title>
        <authorList>
            <person name="Landi L."/>
            <person name="De Miccolis Angelini R.M."/>
            <person name="Pollastro S."/>
            <person name="Abate D."/>
            <person name="Faretra F."/>
            <person name="Romanazzi G."/>
        </authorList>
    </citation>
    <scope>NUCLEOTIDE SEQUENCE [LARGE SCALE GENOMIC DNA]</scope>
    <source>
        <strain evidence="2 3">Mfrg269</strain>
    </source>
</reference>
<sequence length="93" mass="10698">MLELICTESTTVQPETEMSNLQRRQNNNNINNTSYTASPSLLPFPSLERKRPRVMTALRKKEANKIVIAKEITCRTIFLRVILSADKETFDLD</sequence>
<feature type="compositionally biased region" description="Polar residues" evidence="1">
    <location>
        <begin position="7"/>
        <end position="19"/>
    </location>
</feature>
<dbReference type="AlphaFoldDB" id="A0A395J8A6"/>
<evidence type="ECO:0000313" key="2">
    <source>
        <dbReference type="EMBL" id="RAL67883.1"/>
    </source>
</evidence>
<comment type="caution">
    <text evidence="2">The sequence shown here is derived from an EMBL/GenBank/DDBJ whole genome shotgun (WGS) entry which is preliminary data.</text>
</comment>